<feature type="domain" description="RING-type" evidence="5">
    <location>
        <begin position="62"/>
        <end position="104"/>
    </location>
</feature>
<keyword evidence="3" id="KW-0862">Zinc</keyword>
<gene>
    <name evidence="6" type="ORF">PGTG_02941</name>
</gene>
<dbReference type="PROSITE" id="PS50089">
    <property type="entry name" value="ZF_RING_2"/>
    <property type="match status" value="1"/>
</dbReference>
<keyword evidence="2 4" id="KW-0863">Zinc-finger</keyword>
<organism evidence="6 7">
    <name type="scientific">Puccinia graminis f. sp. tritici (strain CRL 75-36-700-3 / race SCCL)</name>
    <name type="common">Black stem rust fungus</name>
    <dbReference type="NCBI Taxonomy" id="418459"/>
    <lineage>
        <taxon>Eukaryota</taxon>
        <taxon>Fungi</taxon>
        <taxon>Dikarya</taxon>
        <taxon>Basidiomycota</taxon>
        <taxon>Pucciniomycotina</taxon>
        <taxon>Pucciniomycetes</taxon>
        <taxon>Pucciniales</taxon>
        <taxon>Pucciniaceae</taxon>
        <taxon>Puccinia</taxon>
    </lineage>
</organism>
<sequence length="172" mass="19904">MSDRQDVFMWPTCVEGHAVHRGCVDPRSIAASSCPICQAVAPSILVRQVEHQEERTPEPDRCSICLENWGDEDARITWPSCTHFFHKSCLERWRQSSVACPLCREVDQTLLENRAASEATEQQITYNTIFAPLRDEFLRRLAEDRAPANAREAEEVAHLRNFFQREDARYRN</sequence>
<name>E3JWS5_PUCGT</name>
<evidence type="ECO:0000256" key="2">
    <source>
        <dbReference type="ARBA" id="ARBA00022771"/>
    </source>
</evidence>
<evidence type="ECO:0000256" key="3">
    <source>
        <dbReference type="ARBA" id="ARBA00022833"/>
    </source>
</evidence>
<reference key="1">
    <citation type="submission" date="2007-01" db="EMBL/GenBank/DDBJ databases">
        <title>The Genome Sequence of Puccinia graminis f. sp. tritici Strain CRL 75-36-700-3.</title>
        <authorList>
            <consortium name="The Broad Institute Genome Sequencing Platform"/>
            <person name="Birren B."/>
            <person name="Lander E."/>
            <person name="Galagan J."/>
            <person name="Nusbaum C."/>
            <person name="Devon K."/>
            <person name="Cuomo C."/>
            <person name="Jaffe D."/>
            <person name="Butler J."/>
            <person name="Alvarez P."/>
            <person name="Gnerre S."/>
            <person name="Grabherr M."/>
            <person name="Mauceli E."/>
            <person name="Brockman W."/>
            <person name="Young S."/>
            <person name="LaButti K."/>
            <person name="Sykes S."/>
            <person name="DeCaprio D."/>
            <person name="Crawford M."/>
            <person name="Koehrsen M."/>
            <person name="Engels R."/>
            <person name="Montgomery P."/>
            <person name="Pearson M."/>
            <person name="Howarth C."/>
            <person name="Larson L."/>
            <person name="White J."/>
            <person name="Zeng Q."/>
            <person name="Kodira C."/>
            <person name="Yandava C."/>
            <person name="Alvarado L."/>
            <person name="O'Leary S."/>
            <person name="Szabo L."/>
            <person name="Dean R."/>
            <person name="Schein J."/>
        </authorList>
    </citation>
    <scope>NUCLEOTIDE SEQUENCE</scope>
    <source>
        <strain>CRL 75-36-700-3</strain>
    </source>
</reference>
<keyword evidence="7" id="KW-1185">Reference proteome</keyword>
<dbReference type="Proteomes" id="UP000008783">
    <property type="component" value="Unassembled WGS sequence"/>
</dbReference>
<dbReference type="GeneID" id="10528273"/>
<keyword evidence="1" id="KW-0479">Metal-binding</keyword>
<dbReference type="VEuPathDB" id="FungiDB:PGTG_02941"/>
<dbReference type="SMART" id="SM00184">
    <property type="entry name" value="RING"/>
    <property type="match status" value="1"/>
</dbReference>
<dbReference type="RefSeq" id="XP_003320919.2">
    <property type="nucleotide sequence ID" value="XM_003320871.2"/>
</dbReference>
<dbReference type="PANTHER" id="PTHR45969">
    <property type="entry name" value="RING ZINC FINGER PROTEIN-RELATED"/>
    <property type="match status" value="1"/>
</dbReference>
<dbReference type="Gene3D" id="3.30.40.10">
    <property type="entry name" value="Zinc/RING finger domain, C3HC4 (zinc finger)"/>
    <property type="match status" value="1"/>
</dbReference>
<dbReference type="EMBL" id="DS178265">
    <property type="protein sequence ID" value="EFP76500.2"/>
    <property type="molecule type" value="Genomic_DNA"/>
</dbReference>
<dbReference type="InParanoid" id="E3JWS5"/>
<evidence type="ECO:0000259" key="5">
    <source>
        <dbReference type="PROSITE" id="PS50089"/>
    </source>
</evidence>
<proteinExistence type="predicted"/>
<protein>
    <recommendedName>
        <fullName evidence="5">RING-type domain-containing protein</fullName>
    </recommendedName>
</protein>
<evidence type="ECO:0000313" key="6">
    <source>
        <dbReference type="EMBL" id="EFP76500.2"/>
    </source>
</evidence>
<dbReference type="KEGG" id="pgr:PGTG_02941"/>
<dbReference type="GO" id="GO:0008270">
    <property type="term" value="F:zinc ion binding"/>
    <property type="evidence" value="ECO:0007669"/>
    <property type="project" value="UniProtKB-KW"/>
</dbReference>
<dbReference type="InterPro" id="IPR013083">
    <property type="entry name" value="Znf_RING/FYVE/PHD"/>
</dbReference>
<dbReference type="AlphaFoldDB" id="E3JWS5"/>
<dbReference type="SMART" id="SM00744">
    <property type="entry name" value="RINGv"/>
    <property type="match status" value="1"/>
</dbReference>
<evidence type="ECO:0000313" key="7">
    <source>
        <dbReference type="Proteomes" id="UP000008783"/>
    </source>
</evidence>
<dbReference type="InterPro" id="IPR001841">
    <property type="entry name" value="Znf_RING"/>
</dbReference>
<evidence type="ECO:0000256" key="1">
    <source>
        <dbReference type="ARBA" id="ARBA00022723"/>
    </source>
</evidence>
<accession>E3JWS5</accession>
<dbReference type="SUPFAM" id="SSF57850">
    <property type="entry name" value="RING/U-box"/>
    <property type="match status" value="1"/>
</dbReference>
<dbReference type="Pfam" id="PF13639">
    <property type="entry name" value="zf-RING_2"/>
    <property type="match status" value="1"/>
</dbReference>
<dbReference type="InterPro" id="IPR011016">
    <property type="entry name" value="Znf_RING-CH"/>
</dbReference>
<reference evidence="7" key="2">
    <citation type="journal article" date="2011" name="Proc. Natl. Acad. Sci. U.S.A.">
        <title>Obligate biotrophy features unraveled by the genomic analysis of rust fungi.</title>
        <authorList>
            <person name="Duplessis S."/>
            <person name="Cuomo C.A."/>
            <person name="Lin Y.-C."/>
            <person name="Aerts A."/>
            <person name="Tisserant E."/>
            <person name="Veneault-Fourrey C."/>
            <person name="Joly D.L."/>
            <person name="Hacquard S."/>
            <person name="Amselem J."/>
            <person name="Cantarel B.L."/>
            <person name="Chiu R."/>
            <person name="Coutinho P.M."/>
            <person name="Feau N."/>
            <person name="Field M."/>
            <person name="Frey P."/>
            <person name="Gelhaye E."/>
            <person name="Goldberg J."/>
            <person name="Grabherr M.G."/>
            <person name="Kodira C.D."/>
            <person name="Kohler A."/>
            <person name="Kuees U."/>
            <person name="Lindquist E.A."/>
            <person name="Lucas S.M."/>
            <person name="Mago R."/>
            <person name="Mauceli E."/>
            <person name="Morin E."/>
            <person name="Murat C."/>
            <person name="Pangilinan J.L."/>
            <person name="Park R."/>
            <person name="Pearson M."/>
            <person name="Quesneville H."/>
            <person name="Rouhier N."/>
            <person name="Sakthikumar S."/>
            <person name="Salamov A.A."/>
            <person name="Schmutz J."/>
            <person name="Selles B."/>
            <person name="Shapiro H."/>
            <person name="Tanguay P."/>
            <person name="Tuskan G.A."/>
            <person name="Henrissat B."/>
            <person name="Van de Peer Y."/>
            <person name="Rouze P."/>
            <person name="Ellis J.G."/>
            <person name="Dodds P.N."/>
            <person name="Schein J.E."/>
            <person name="Zhong S."/>
            <person name="Hamelin R.C."/>
            <person name="Grigoriev I.V."/>
            <person name="Szabo L.J."/>
            <person name="Martin F."/>
        </authorList>
    </citation>
    <scope>NUCLEOTIDE SEQUENCE [LARGE SCALE GENOMIC DNA]</scope>
    <source>
        <strain evidence="7">CRL 75-36-700-3 / race SCCL</strain>
    </source>
</reference>
<evidence type="ECO:0000256" key="4">
    <source>
        <dbReference type="PROSITE-ProRule" id="PRU00175"/>
    </source>
</evidence>
<dbReference type="HOGENOM" id="CLU_088323_0_0_1"/>
<dbReference type="OrthoDB" id="8062037at2759"/>